<dbReference type="AlphaFoldDB" id="A0A1A9VZK7"/>
<keyword evidence="1" id="KW-1133">Transmembrane helix</keyword>
<keyword evidence="1" id="KW-0472">Membrane</keyword>
<keyword evidence="1" id="KW-0812">Transmembrane</keyword>
<name>A0A1A9VZK7_9MUSC</name>
<reference evidence="2" key="2">
    <citation type="submission" date="2020-05" db="UniProtKB">
        <authorList>
            <consortium name="EnsemblMetazoa"/>
        </authorList>
    </citation>
    <scope>IDENTIFICATION</scope>
    <source>
        <strain evidence="2">IAEA</strain>
    </source>
</reference>
<evidence type="ECO:0000256" key="1">
    <source>
        <dbReference type="SAM" id="Phobius"/>
    </source>
</evidence>
<evidence type="ECO:0000313" key="2">
    <source>
        <dbReference type="EnsemblMetazoa" id="GBRI000532-PA"/>
    </source>
</evidence>
<dbReference type="EnsemblMetazoa" id="GBRI000532-RA">
    <property type="protein sequence ID" value="GBRI000532-PA"/>
    <property type="gene ID" value="GBRI000532"/>
</dbReference>
<organism evidence="2 3">
    <name type="scientific">Glossina brevipalpis</name>
    <dbReference type="NCBI Taxonomy" id="37001"/>
    <lineage>
        <taxon>Eukaryota</taxon>
        <taxon>Metazoa</taxon>
        <taxon>Ecdysozoa</taxon>
        <taxon>Arthropoda</taxon>
        <taxon>Hexapoda</taxon>
        <taxon>Insecta</taxon>
        <taxon>Pterygota</taxon>
        <taxon>Neoptera</taxon>
        <taxon>Endopterygota</taxon>
        <taxon>Diptera</taxon>
        <taxon>Brachycera</taxon>
        <taxon>Muscomorpha</taxon>
        <taxon>Hippoboscoidea</taxon>
        <taxon>Glossinidae</taxon>
        <taxon>Glossina</taxon>
    </lineage>
</organism>
<reference evidence="3" key="1">
    <citation type="submission" date="2014-03" db="EMBL/GenBank/DDBJ databases">
        <authorList>
            <person name="Aksoy S."/>
            <person name="Warren W."/>
            <person name="Wilson R.K."/>
        </authorList>
    </citation>
    <scope>NUCLEOTIDE SEQUENCE [LARGE SCALE GENOMIC DNA]</scope>
    <source>
        <strain evidence="3">IAEA</strain>
    </source>
</reference>
<sequence>MKLETKQSKQKTNIFMEMIVQNRSIKTVLLIMAMSFVENCHLILLFTNTCYSQTVQWHSKAIEDIFGNTRITIYNFLLLTREKENEKEKEKDFQNNSRKYVCIFVSIHQPNTAIQYNHNILHLFRAQMSLFLALLSILSLNPFTFSSH</sequence>
<keyword evidence="3" id="KW-1185">Reference proteome</keyword>
<proteinExistence type="predicted"/>
<dbReference type="VEuPathDB" id="VectorBase:GBRI000532"/>
<feature type="transmembrane region" description="Helical" evidence="1">
    <location>
        <begin position="126"/>
        <end position="145"/>
    </location>
</feature>
<accession>A0A1A9VZK7</accession>
<protein>
    <submittedName>
        <fullName evidence="2">Uncharacterized protein</fullName>
    </submittedName>
</protein>
<evidence type="ECO:0000313" key="3">
    <source>
        <dbReference type="Proteomes" id="UP000091820"/>
    </source>
</evidence>
<dbReference type="Proteomes" id="UP000091820">
    <property type="component" value="Unassembled WGS sequence"/>
</dbReference>